<accession>A0ACB9REG0</accession>
<gene>
    <name evidence="1" type="ORF">MLD38_014591</name>
</gene>
<dbReference type="Proteomes" id="UP001057402">
    <property type="component" value="Chromosome 4"/>
</dbReference>
<reference evidence="2" key="1">
    <citation type="journal article" date="2023" name="Front. Plant Sci.">
        <title>Chromosomal-level genome assembly of Melastoma candidum provides insights into trichome evolution.</title>
        <authorList>
            <person name="Zhong Y."/>
            <person name="Wu W."/>
            <person name="Sun C."/>
            <person name="Zou P."/>
            <person name="Liu Y."/>
            <person name="Dai S."/>
            <person name="Zhou R."/>
        </authorList>
    </citation>
    <scope>NUCLEOTIDE SEQUENCE [LARGE SCALE GENOMIC DNA]</scope>
</reference>
<organism evidence="1 2">
    <name type="scientific">Melastoma candidum</name>
    <dbReference type="NCBI Taxonomy" id="119954"/>
    <lineage>
        <taxon>Eukaryota</taxon>
        <taxon>Viridiplantae</taxon>
        <taxon>Streptophyta</taxon>
        <taxon>Embryophyta</taxon>
        <taxon>Tracheophyta</taxon>
        <taxon>Spermatophyta</taxon>
        <taxon>Magnoliopsida</taxon>
        <taxon>eudicotyledons</taxon>
        <taxon>Gunneridae</taxon>
        <taxon>Pentapetalae</taxon>
        <taxon>rosids</taxon>
        <taxon>malvids</taxon>
        <taxon>Myrtales</taxon>
        <taxon>Melastomataceae</taxon>
        <taxon>Melastomatoideae</taxon>
        <taxon>Melastomateae</taxon>
        <taxon>Melastoma</taxon>
    </lineage>
</organism>
<proteinExistence type="predicted"/>
<protein>
    <submittedName>
        <fullName evidence="1">Uncharacterized protein</fullName>
    </submittedName>
</protein>
<dbReference type="EMBL" id="CM042883">
    <property type="protein sequence ID" value="KAI4376883.1"/>
    <property type="molecule type" value="Genomic_DNA"/>
</dbReference>
<sequence length="383" mass="42588">MNFTPSERKTNSSNNEIDILNQLRTTSKDLQSSYTFFLSPGPQPIIHKLLSLANQLNPFLQSDPRLYKLTQLLSDLRKLHEDLESSQGYGVGSFLRRQRIYYNLSWAGLEIDREIQAYVDKEAVSKLVTALRDTSAEVEDDDEKVRLLIEFEERLAKGFDRGYQDQILTARVFNLIDSTVCEPRHSARVREHAGCAIVGLVQFNRNVFVGLVLMGSSVDALISIGTYSSIKAVASLVSLIKSPLIDEMDSRGEIARIIDLLKHGDEEVRAGALDCICEVAYHGRKEVIEGIVEAEVVELLVELQRWNYEWTGGHEEGEGAETSPFAGCVARFAVQVEVGEGMNGKEKGEFKLEVLRRVKEACADDDAAASASICADVLWGSSP</sequence>
<comment type="caution">
    <text evidence="1">The sequence shown here is derived from an EMBL/GenBank/DDBJ whole genome shotgun (WGS) entry which is preliminary data.</text>
</comment>
<keyword evidence="2" id="KW-1185">Reference proteome</keyword>
<evidence type="ECO:0000313" key="1">
    <source>
        <dbReference type="EMBL" id="KAI4376883.1"/>
    </source>
</evidence>
<name>A0ACB9REG0_9MYRT</name>
<evidence type="ECO:0000313" key="2">
    <source>
        <dbReference type="Proteomes" id="UP001057402"/>
    </source>
</evidence>